<dbReference type="EMBL" id="JBFXLQ010000008">
    <property type="protein sequence ID" value="KAL2869653.1"/>
    <property type="molecule type" value="Genomic_DNA"/>
</dbReference>
<evidence type="ECO:0000313" key="2">
    <source>
        <dbReference type="Proteomes" id="UP001610432"/>
    </source>
</evidence>
<organism evidence="1 2">
    <name type="scientific">Aspergillus lucknowensis</name>
    <dbReference type="NCBI Taxonomy" id="176173"/>
    <lineage>
        <taxon>Eukaryota</taxon>
        <taxon>Fungi</taxon>
        <taxon>Dikarya</taxon>
        <taxon>Ascomycota</taxon>
        <taxon>Pezizomycotina</taxon>
        <taxon>Eurotiomycetes</taxon>
        <taxon>Eurotiomycetidae</taxon>
        <taxon>Eurotiales</taxon>
        <taxon>Aspergillaceae</taxon>
        <taxon>Aspergillus</taxon>
        <taxon>Aspergillus subgen. Nidulantes</taxon>
    </lineage>
</organism>
<dbReference type="RefSeq" id="XP_070888632.1">
    <property type="nucleotide sequence ID" value="XM_071027289.1"/>
</dbReference>
<accession>A0ABR4M219</accession>
<proteinExistence type="predicted"/>
<keyword evidence="2" id="KW-1185">Reference proteome</keyword>
<dbReference type="Proteomes" id="UP001610432">
    <property type="component" value="Unassembled WGS sequence"/>
</dbReference>
<protein>
    <submittedName>
        <fullName evidence="1">Uncharacterized protein</fullName>
    </submittedName>
</protein>
<dbReference type="GeneID" id="98142361"/>
<gene>
    <name evidence="1" type="ORF">BJX67DRAFT_318851</name>
</gene>
<reference evidence="1 2" key="1">
    <citation type="submission" date="2024-07" db="EMBL/GenBank/DDBJ databases">
        <title>Section-level genome sequencing and comparative genomics of Aspergillus sections Usti and Cavernicolus.</title>
        <authorList>
            <consortium name="Lawrence Berkeley National Laboratory"/>
            <person name="Nybo J.L."/>
            <person name="Vesth T.C."/>
            <person name="Theobald S."/>
            <person name="Frisvad J.C."/>
            <person name="Larsen T.O."/>
            <person name="Kjaerboelling I."/>
            <person name="Rothschild-Mancinelli K."/>
            <person name="Lyhne E.K."/>
            <person name="Kogle M.E."/>
            <person name="Barry K."/>
            <person name="Clum A."/>
            <person name="Na H."/>
            <person name="Ledsgaard L."/>
            <person name="Lin J."/>
            <person name="Lipzen A."/>
            <person name="Kuo A."/>
            <person name="Riley R."/>
            <person name="Mondo S."/>
            <person name="Labutti K."/>
            <person name="Haridas S."/>
            <person name="Pangalinan J."/>
            <person name="Salamov A.A."/>
            <person name="Simmons B.A."/>
            <person name="Magnuson J.K."/>
            <person name="Chen J."/>
            <person name="Drula E."/>
            <person name="Henrissat B."/>
            <person name="Wiebenga A."/>
            <person name="Lubbers R.J."/>
            <person name="Gomes A.C."/>
            <person name="Macurrencykelacurrency M.R."/>
            <person name="Stajich J."/>
            <person name="Grigoriev I.V."/>
            <person name="Mortensen U.H."/>
            <person name="De Vries R.P."/>
            <person name="Baker S.E."/>
            <person name="Andersen M.R."/>
        </authorList>
    </citation>
    <scope>NUCLEOTIDE SEQUENCE [LARGE SCALE GENOMIC DNA]</scope>
    <source>
        <strain evidence="1 2">CBS 449.75</strain>
    </source>
</reference>
<evidence type="ECO:0000313" key="1">
    <source>
        <dbReference type="EMBL" id="KAL2869653.1"/>
    </source>
</evidence>
<name>A0ABR4M219_9EURO</name>
<sequence length="113" mass="12980">MNCSCCLFVFDPSCLLPQGKQSSNASFYSIIFLLLFCQTPQPVIVQASMEPWSEQPYLGMEWNDRLLLDHHSDKREPFVMTVRTPLKAAPQFPNMVGTSIFLYRLWNRSTSNA</sequence>
<comment type="caution">
    <text evidence="1">The sequence shown here is derived from an EMBL/GenBank/DDBJ whole genome shotgun (WGS) entry which is preliminary data.</text>
</comment>